<keyword evidence="2" id="KW-1185">Reference proteome</keyword>
<dbReference type="EMBL" id="FOYZ01000010">
    <property type="protein sequence ID" value="SFR93237.1"/>
    <property type="molecule type" value="Genomic_DNA"/>
</dbReference>
<evidence type="ECO:0000313" key="2">
    <source>
        <dbReference type="Proteomes" id="UP000199659"/>
    </source>
</evidence>
<accession>A0A1I6KPY0</accession>
<name>A0A1I6KPY0_9FIRM</name>
<dbReference type="Proteomes" id="UP000199659">
    <property type="component" value="Unassembled WGS sequence"/>
</dbReference>
<protein>
    <submittedName>
        <fullName evidence="1">Uncharacterized protein</fullName>
    </submittedName>
</protein>
<dbReference type="AlphaFoldDB" id="A0A1I6KPY0"/>
<sequence>MQNTIMQGVHLIVAFPQWYLNYNLALLLKNGKTEKGESLKDVKLQFKNSNCWLSGKISKMWTNVYVNGTTNKVKFIISFAEGCMDYYDIEQVPPEKKQAKIDGLQFGFDVDLSIENLKSDKIISADVKKQVEKLLNNYGEGAVTIKQLFMDFQNAALSQYDATVTVFPDSMDASAKQMFHKYLEVYLLELKKAGGNVLGYAVNINNPGQVQDPVATFPPTSVNLVTNQYQGGSSKFDTSLDTIHYLLMTQGQSLPDIQNKYWGNYIVPGDDKLGRYGAMAISNDLFIKKYILVKTAQFVNKYWTFTNNTKSLDPQYTEKSGEFVSTTTGGKFNSSVTSGYSATAANDAYFNFSVTTTLSPVENTNKIMIKRVTDFDIKVVHWYGIKNHALNSHIKVYYHVPVAITIELIGISEGKLAVNITSKMPEPDPSAVYSDEYGWLCTGVEGGIPGWKGVGEEMEKQITKFVKLAILEGTLPKLKDEIENSLRLEPFVFPYGSQLFMRDPSFNNEGDLLIGLQYKM</sequence>
<organism evidence="1 2">
    <name type="scientific">Anaeromicropila populeti</name>
    <dbReference type="NCBI Taxonomy" id="37658"/>
    <lineage>
        <taxon>Bacteria</taxon>
        <taxon>Bacillati</taxon>
        <taxon>Bacillota</taxon>
        <taxon>Clostridia</taxon>
        <taxon>Lachnospirales</taxon>
        <taxon>Lachnospiraceae</taxon>
        <taxon>Anaeromicropila</taxon>
    </lineage>
</organism>
<proteinExistence type="predicted"/>
<reference evidence="1 2" key="1">
    <citation type="submission" date="2016-10" db="EMBL/GenBank/DDBJ databases">
        <authorList>
            <person name="de Groot N.N."/>
        </authorList>
    </citation>
    <scope>NUCLEOTIDE SEQUENCE [LARGE SCALE GENOMIC DNA]</scope>
    <source>
        <strain evidence="1 2">743A</strain>
    </source>
</reference>
<gene>
    <name evidence="1" type="ORF">SAMN05661086_02556</name>
</gene>
<evidence type="ECO:0000313" key="1">
    <source>
        <dbReference type="EMBL" id="SFR93237.1"/>
    </source>
</evidence>
<dbReference type="RefSeq" id="WP_092561391.1">
    <property type="nucleotide sequence ID" value="NZ_FOYZ01000010.1"/>
</dbReference>